<dbReference type="Pfam" id="PF13472">
    <property type="entry name" value="Lipase_GDSL_2"/>
    <property type="match status" value="1"/>
</dbReference>
<dbReference type="SUPFAM" id="SSF52266">
    <property type="entry name" value="SGNH hydrolase"/>
    <property type="match status" value="1"/>
</dbReference>
<dbReference type="Proteomes" id="UP001274321">
    <property type="component" value="Unassembled WGS sequence"/>
</dbReference>
<dbReference type="Gene3D" id="3.40.50.1110">
    <property type="entry name" value="SGNH hydrolase"/>
    <property type="match status" value="1"/>
</dbReference>
<dbReference type="InterPro" id="IPR013830">
    <property type="entry name" value="SGNH_hydro"/>
</dbReference>
<proteinExistence type="predicted"/>
<evidence type="ECO:0000259" key="1">
    <source>
        <dbReference type="Pfam" id="PF13472"/>
    </source>
</evidence>
<dbReference type="EMBL" id="JAXAFJ010000002">
    <property type="protein sequence ID" value="MDX6805690.1"/>
    <property type="molecule type" value="Genomic_DNA"/>
</dbReference>
<organism evidence="2 3">
    <name type="scientific">Terrihabitans rhizophilus</name>
    <dbReference type="NCBI Taxonomy" id="3092662"/>
    <lineage>
        <taxon>Bacteria</taxon>
        <taxon>Pseudomonadati</taxon>
        <taxon>Pseudomonadota</taxon>
        <taxon>Alphaproteobacteria</taxon>
        <taxon>Hyphomicrobiales</taxon>
        <taxon>Terrihabitans</taxon>
    </lineage>
</organism>
<evidence type="ECO:0000313" key="2">
    <source>
        <dbReference type="EMBL" id="MDX6805690.1"/>
    </source>
</evidence>
<comment type="caution">
    <text evidence="2">The sequence shown here is derived from an EMBL/GenBank/DDBJ whole genome shotgun (WGS) entry which is preliminary data.</text>
</comment>
<name>A0ABU4RPT9_9HYPH</name>
<gene>
    <name evidence="2" type="ORF">SCD90_06415</name>
</gene>
<evidence type="ECO:0000313" key="3">
    <source>
        <dbReference type="Proteomes" id="UP001274321"/>
    </source>
</evidence>
<accession>A0ABU4RPT9</accession>
<feature type="domain" description="SGNH hydrolase-type esterase" evidence="1">
    <location>
        <begin position="6"/>
        <end position="173"/>
    </location>
</feature>
<sequence length="209" mass="22066">MSNVVLLGDSVFDNAAYVGSDPDVVAQLRRTLAGSGTATLLARDGAVTAGVLDQLTRLPDDATHLVVSTGGNDALRESSLLQARAGLVAEILTRIADIRDGFRRDYRAMLAALKDTGLPVLVATIYDPRFSEPLQRQLSTTALSFINDVILREAFAHGVDVLDLRLVCSEDADFANAIEPSSRGGEKMAAAIASYAAGLPLAGSQVLIR</sequence>
<reference evidence="2 3" key="1">
    <citation type="submission" date="2023-11" db="EMBL/GenBank/DDBJ databases">
        <authorList>
            <person name="Bao R."/>
        </authorList>
    </citation>
    <scope>NUCLEOTIDE SEQUENCE [LARGE SCALE GENOMIC DNA]</scope>
    <source>
        <strain evidence="2 3">PJ23</strain>
    </source>
</reference>
<dbReference type="InterPro" id="IPR036514">
    <property type="entry name" value="SGNH_hydro_sf"/>
</dbReference>
<keyword evidence="3" id="KW-1185">Reference proteome</keyword>
<dbReference type="RefSeq" id="WP_319843794.1">
    <property type="nucleotide sequence ID" value="NZ_JAXAFJ010000002.1"/>
</dbReference>
<protein>
    <submittedName>
        <fullName evidence="2">GDSL-type esterase/lipase family protein</fullName>
    </submittedName>
</protein>